<reference evidence="4" key="1">
    <citation type="journal article" date="2021" name="Syst. Appl. Microbiol.">
        <title>Roseomonas hellenica sp. nov., isolated from roots of wild-growing Alkanna tinctoria.</title>
        <authorList>
            <person name="Rat A."/>
            <person name="Naranjo H.D."/>
            <person name="Lebbe L."/>
            <person name="Cnockaert M."/>
            <person name="Krigas N."/>
            <person name="Grigoriadou K."/>
            <person name="Maloupa E."/>
            <person name="Willems A."/>
        </authorList>
    </citation>
    <scope>NUCLEOTIDE SEQUENCE [LARGE SCALE GENOMIC DNA]</scope>
    <source>
        <strain evidence="4">LMG 31523</strain>
    </source>
</reference>
<evidence type="ECO:0000256" key="1">
    <source>
        <dbReference type="ARBA" id="ARBA00006987"/>
    </source>
</evidence>
<dbReference type="EMBL" id="JAAGBB010000007">
    <property type="protein sequence ID" value="MBR0664326.1"/>
    <property type="molecule type" value="Genomic_DNA"/>
</dbReference>
<comment type="caution">
    <text evidence="3">The sequence shown here is derived from an EMBL/GenBank/DDBJ whole genome shotgun (WGS) entry which is preliminary data.</text>
</comment>
<gene>
    <name evidence="3" type="ORF">GXW71_08150</name>
</gene>
<organism evidence="3 4">
    <name type="scientific">Plastoroseomonas hellenica</name>
    <dbReference type="NCBI Taxonomy" id="2687306"/>
    <lineage>
        <taxon>Bacteria</taxon>
        <taxon>Pseudomonadati</taxon>
        <taxon>Pseudomonadota</taxon>
        <taxon>Alphaproteobacteria</taxon>
        <taxon>Acetobacterales</taxon>
        <taxon>Acetobacteraceae</taxon>
        <taxon>Plastoroseomonas</taxon>
    </lineage>
</organism>
<dbReference type="Pfam" id="PF03401">
    <property type="entry name" value="TctC"/>
    <property type="match status" value="1"/>
</dbReference>
<sequence>MPAPPLSRRAALALPALLALPRDARAAWPDRPIRLVAPFPAGSGTDILARLLAEPLSERFGQPVVVENRPGGNGVVGSGVVATAAADGNTLLMFGTSAAAINPHLLRRLPYDPIRDFAPIGSIAEQPYILVVPPDAPGRDLKSWLAAARARPQGLTLAYGNAGSQIMAAMLARDAGLRLTLVPYRGTAEAITDVSVGRVDCTFADFGIGMAQQHAARVRALAQTAATPSPLAPAIPPLASEVPGFDAGVWFSLVAPAATPREILERAATVLDEVLAAPRFQERLANLGLTPLRMGPAALGAHLQRQLALWGERVRLAGIEPQ</sequence>
<dbReference type="CDD" id="cd07012">
    <property type="entry name" value="PBP2_Bug_TTT"/>
    <property type="match status" value="1"/>
</dbReference>
<dbReference type="Gene3D" id="3.40.190.150">
    <property type="entry name" value="Bordetella uptake gene, domain 1"/>
    <property type="match status" value="1"/>
</dbReference>
<dbReference type="SUPFAM" id="SSF53850">
    <property type="entry name" value="Periplasmic binding protein-like II"/>
    <property type="match status" value="1"/>
</dbReference>
<protein>
    <submittedName>
        <fullName evidence="3">Tripartite tricarboxylate transporter substrate binding protein</fullName>
    </submittedName>
</protein>
<dbReference type="InterPro" id="IPR042100">
    <property type="entry name" value="Bug_dom1"/>
</dbReference>
<dbReference type="InterPro" id="IPR005064">
    <property type="entry name" value="BUG"/>
</dbReference>
<dbReference type="Gene3D" id="3.40.190.10">
    <property type="entry name" value="Periplasmic binding protein-like II"/>
    <property type="match status" value="1"/>
</dbReference>
<feature type="signal peptide" evidence="2">
    <location>
        <begin position="1"/>
        <end position="26"/>
    </location>
</feature>
<evidence type="ECO:0000313" key="3">
    <source>
        <dbReference type="EMBL" id="MBR0664326.1"/>
    </source>
</evidence>
<dbReference type="PIRSF" id="PIRSF017082">
    <property type="entry name" value="YflP"/>
    <property type="match status" value="1"/>
</dbReference>
<evidence type="ECO:0000313" key="4">
    <source>
        <dbReference type="Proteomes" id="UP001196870"/>
    </source>
</evidence>
<keyword evidence="4" id="KW-1185">Reference proteome</keyword>
<keyword evidence="2" id="KW-0732">Signal</keyword>
<dbReference type="RefSeq" id="WP_211851918.1">
    <property type="nucleotide sequence ID" value="NZ_JAAGBB010000007.1"/>
</dbReference>
<evidence type="ECO:0000256" key="2">
    <source>
        <dbReference type="SAM" id="SignalP"/>
    </source>
</evidence>
<name>A0ABS5EVJ8_9PROT</name>
<feature type="chain" id="PRO_5046937205" evidence="2">
    <location>
        <begin position="27"/>
        <end position="322"/>
    </location>
</feature>
<proteinExistence type="inferred from homology"/>
<comment type="similarity">
    <text evidence="1">Belongs to the UPF0065 (bug) family.</text>
</comment>
<dbReference type="PANTHER" id="PTHR42928:SF5">
    <property type="entry name" value="BLR1237 PROTEIN"/>
    <property type="match status" value="1"/>
</dbReference>
<dbReference type="PANTHER" id="PTHR42928">
    <property type="entry name" value="TRICARBOXYLATE-BINDING PROTEIN"/>
    <property type="match status" value="1"/>
</dbReference>
<accession>A0ABS5EVJ8</accession>
<dbReference type="Proteomes" id="UP001196870">
    <property type="component" value="Unassembled WGS sequence"/>
</dbReference>